<evidence type="ECO:0000313" key="2">
    <source>
        <dbReference type="EMBL" id="SDW92848.1"/>
    </source>
</evidence>
<dbReference type="Proteomes" id="UP000199595">
    <property type="component" value="Unassembled WGS sequence"/>
</dbReference>
<keyword evidence="1" id="KW-1133">Transmembrane helix</keyword>
<dbReference type="OrthoDB" id="1143964at2"/>
<keyword evidence="1" id="KW-0472">Membrane</keyword>
<name>A0A1H2XJG9_9FLAO</name>
<reference evidence="2 3" key="1">
    <citation type="submission" date="2016-10" db="EMBL/GenBank/DDBJ databases">
        <authorList>
            <person name="de Groot N.N."/>
        </authorList>
    </citation>
    <scope>NUCLEOTIDE SEQUENCE [LARGE SCALE GENOMIC DNA]</scope>
    <source>
        <strain evidence="2 3">DSM 24956</strain>
    </source>
</reference>
<gene>
    <name evidence="2" type="ORF">SAMN05444411_102485</name>
</gene>
<sequence length="143" mass="16135">MTTLRNKPTILFWIISIVALIWNILGVMQYLAQAYMTPEAKALLPEGDQAYFNNLPVWVTAAFAIAVFSGTIGCLALVLRKKWATPLLFISLICVIAQVVYNLFIQKYIDLEGARMAMPIVILIIALYLVFFSIKSTKQKYLV</sequence>
<protein>
    <recommendedName>
        <fullName evidence="4">Sugar transporter</fullName>
    </recommendedName>
</protein>
<proteinExistence type="predicted"/>
<feature type="transmembrane region" description="Helical" evidence="1">
    <location>
        <begin position="86"/>
        <end position="104"/>
    </location>
</feature>
<feature type="transmembrane region" description="Helical" evidence="1">
    <location>
        <begin position="55"/>
        <end position="79"/>
    </location>
</feature>
<feature type="transmembrane region" description="Helical" evidence="1">
    <location>
        <begin position="12"/>
        <end position="35"/>
    </location>
</feature>
<dbReference type="STRING" id="762486.SAMN05444411_102485"/>
<evidence type="ECO:0000256" key="1">
    <source>
        <dbReference type="SAM" id="Phobius"/>
    </source>
</evidence>
<organism evidence="2 3">
    <name type="scientific">Lutibacter oricola</name>
    <dbReference type="NCBI Taxonomy" id="762486"/>
    <lineage>
        <taxon>Bacteria</taxon>
        <taxon>Pseudomonadati</taxon>
        <taxon>Bacteroidota</taxon>
        <taxon>Flavobacteriia</taxon>
        <taxon>Flavobacteriales</taxon>
        <taxon>Flavobacteriaceae</taxon>
        <taxon>Lutibacter</taxon>
    </lineage>
</organism>
<evidence type="ECO:0008006" key="4">
    <source>
        <dbReference type="Google" id="ProtNLM"/>
    </source>
</evidence>
<dbReference type="EMBL" id="FNNJ01000002">
    <property type="protein sequence ID" value="SDW92848.1"/>
    <property type="molecule type" value="Genomic_DNA"/>
</dbReference>
<dbReference type="RefSeq" id="WP_090121636.1">
    <property type="nucleotide sequence ID" value="NZ_FNNJ01000002.1"/>
</dbReference>
<keyword evidence="3" id="KW-1185">Reference proteome</keyword>
<keyword evidence="1" id="KW-0812">Transmembrane</keyword>
<accession>A0A1H2XJG9</accession>
<evidence type="ECO:0000313" key="3">
    <source>
        <dbReference type="Proteomes" id="UP000199595"/>
    </source>
</evidence>
<dbReference type="AlphaFoldDB" id="A0A1H2XJG9"/>
<feature type="transmembrane region" description="Helical" evidence="1">
    <location>
        <begin position="116"/>
        <end position="134"/>
    </location>
</feature>